<dbReference type="Proteomes" id="UP000290565">
    <property type="component" value="Unassembled WGS sequence"/>
</dbReference>
<evidence type="ECO:0000313" key="3">
    <source>
        <dbReference type="Proteomes" id="UP000290565"/>
    </source>
</evidence>
<sequence>MSFQLSILKILAGQPHGRASIEIVKQHLAIYYRSGPEWPARMKRIASRAPQLDIFGQRLIEREAGCWIITEEGRKSLETLEELDRSAMRGQVEREIAQEPEDEQPPLVSSQPRTSARRKRSRASD</sequence>
<reference evidence="2 3" key="1">
    <citation type="submission" date="2015-04" db="EMBL/GenBank/DDBJ databases">
        <title>Comparative genomics of rhizobia nodulating Arachis hypogaea in China.</title>
        <authorList>
            <person name="Li Y."/>
        </authorList>
    </citation>
    <scope>NUCLEOTIDE SEQUENCE [LARGE SCALE GENOMIC DNA]</scope>
    <source>
        <strain evidence="2 3">CCBAU 51787</strain>
    </source>
</reference>
<feature type="region of interest" description="Disordered" evidence="1">
    <location>
        <begin position="88"/>
        <end position="125"/>
    </location>
</feature>
<protein>
    <submittedName>
        <fullName evidence="2">Uncharacterized protein</fullName>
    </submittedName>
</protein>
<dbReference type="EMBL" id="LBJM01000062">
    <property type="protein sequence ID" value="RXH38229.1"/>
    <property type="molecule type" value="Genomic_DNA"/>
</dbReference>
<evidence type="ECO:0000256" key="1">
    <source>
        <dbReference type="SAM" id="MobiDB-lite"/>
    </source>
</evidence>
<evidence type="ECO:0000313" key="2">
    <source>
        <dbReference type="EMBL" id="RXH38229.1"/>
    </source>
</evidence>
<feature type="compositionally biased region" description="Basic and acidic residues" evidence="1">
    <location>
        <begin position="88"/>
        <end position="97"/>
    </location>
</feature>
<proteinExistence type="predicted"/>
<accession>A0A4Q0SIU8</accession>
<dbReference type="AlphaFoldDB" id="A0A4Q0SIU8"/>
<organism evidence="2 3">
    <name type="scientific">Bradyrhizobium zhanjiangense</name>
    <dbReference type="NCBI Taxonomy" id="1325107"/>
    <lineage>
        <taxon>Bacteria</taxon>
        <taxon>Pseudomonadati</taxon>
        <taxon>Pseudomonadota</taxon>
        <taxon>Alphaproteobacteria</taxon>
        <taxon>Hyphomicrobiales</taxon>
        <taxon>Nitrobacteraceae</taxon>
        <taxon>Bradyrhizobium</taxon>
    </lineage>
</organism>
<feature type="compositionally biased region" description="Basic residues" evidence="1">
    <location>
        <begin position="115"/>
        <end position="125"/>
    </location>
</feature>
<name>A0A4Q0SIU8_9BRAD</name>
<comment type="caution">
    <text evidence="2">The sequence shown here is derived from an EMBL/GenBank/DDBJ whole genome shotgun (WGS) entry which is preliminary data.</text>
</comment>
<gene>
    <name evidence="2" type="ORF">XH94_23520</name>
</gene>